<gene>
    <name evidence="1" type="ORF">ACIGXA_05770</name>
</gene>
<dbReference type="Proteomes" id="UP001614394">
    <property type="component" value="Unassembled WGS sequence"/>
</dbReference>
<evidence type="ECO:0000313" key="2">
    <source>
        <dbReference type="Proteomes" id="UP001614394"/>
    </source>
</evidence>
<organism evidence="1 2">
    <name type="scientific">Streptomyces fildesensis</name>
    <dbReference type="NCBI Taxonomy" id="375757"/>
    <lineage>
        <taxon>Bacteria</taxon>
        <taxon>Bacillati</taxon>
        <taxon>Actinomycetota</taxon>
        <taxon>Actinomycetes</taxon>
        <taxon>Kitasatosporales</taxon>
        <taxon>Streptomycetaceae</taxon>
        <taxon>Streptomyces</taxon>
    </lineage>
</organism>
<dbReference type="Pfam" id="PF15594">
    <property type="entry name" value="Imm50"/>
    <property type="match status" value="1"/>
</dbReference>
<comment type="caution">
    <text evidence="1">The sequence shown here is derived from an EMBL/GenBank/DDBJ whole genome shotgun (WGS) entry which is preliminary data.</text>
</comment>
<evidence type="ECO:0000313" key="1">
    <source>
        <dbReference type="EMBL" id="MFI9100011.1"/>
    </source>
</evidence>
<dbReference type="InterPro" id="IPR028957">
    <property type="entry name" value="Imm50"/>
</dbReference>
<dbReference type="RefSeq" id="WP_399644692.1">
    <property type="nucleotide sequence ID" value="NZ_JBITYG010000001.1"/>
</dbReference>
<proteinExistence type="predicted"/>
<reference evidence="1 2" key="1">
    <citation type="submission" date="2024-10" db="EMBL/GenBank/DDBJ databases">
        <title>The Natural Products Discovery Center: Release of the First 8490 Sequenced Strains for Exploring Actinobacteria Biosynthetic Diversity.</title>
        <authorList>
            <person name="Kalkreuter E."/>
            <person name="Kautsar S.A."/>
            <person name="Yang D."/>
            <person name="Bader C.D."/>
            <person name="Teijaro C.N."/>
            <person name="Fluegel L."/>
            <person name="Davis C.M."/>
            <person name="Simpson J.R."/>
            <person name="Lauterbach L."/>
            <person name="Steele A.D."/>
            <person name="Gui C."/>
            <person name="Meng S."/>
            <person name="Li G."/>
            <person name="Viehrig K."/>
            <person name="Ye F."/>
            <person name="Su P."/>
            <person name="Kiefer A.F."/>
            <person name="Nichols A."/>
            <person name="Cepeda A.J."/>
            <person name="Yan W."/>
            <person name="Fan B."/>
            <person name="Jiang Y."/>
            <person name="Adhikari A."/>
            <person name="Zheng C.-J."/>
            <person name="Schuster L."/>
            <person name="Cowan T.M."/>
            <person name="Smanski M.J."/>
            <person name="Chevrette M.G."/>
            <person name="De Carvalho L.P.S."/>
            <person name="Shen B."/>
        </authorList>
    </citation>
    <scope>NUCLEOTIDE SEQUENCE [LARGE SCALE GENOMIC DNA]</scope>
    <source>
        <strain evidence="1 2">NPDC053399</strain>
    </source>
</reference>
<sequence length="167" mass="18957">MTRAWESLLVNRPALESFYSPIPPLESITVRSMHLNRRGPTLTLRFDLPEFPHTPLPEWVAAGCDAFQGQLRFLAVADVVLRGWIPPVTASVLIEELENRRIRVGLRGAGTELAFTSSDSLTVGHLSAYRRSDDGGDRGPHHFVGRTDRFRWTTVPDVWEKTFYERV</sequence>
<keyword evidence="2" id="KW-1185">Reference proteome</keyword>
<protein>
    <submittedName>
        <fullName evidence="1">Imm50 family immunity protein</fullName>
    </submittedName>
</protein>
<name>A0ABW8C0Q7_9ACTN</name>
<accession>A0ABW8C0Q7</accession>
<dbReference type="EMBL" id="JBITYG010000001">
    <property type="protein sequence ID" value="MFI9100011.1"/>
    <property type="molecule type" value="Genomic_DNA"/>
</dbReference>